<dbReference type="AlphaFoldDB" id="A0AAW1T7Y9"/>
<evidence type="ECO:0000256" key="1">
    <source>
        <dbReference type="SAM" id="Phobius"/>
    </source>
</evidence>
<keyword evidence="1" id="KW-0472">Membrane</keyword>
<keyword evidence="1" id="KW-1133">Transmembrane helix</keyword>
<comment type="caution">
    <text evidence="2">The sequence shown here is derived from an EMBL/GenBank/DDBJ whole genome shotgun (WGS) entry which is preliminary data.</text>
</comment>
<feature type="transmembrane region" description="Helical" evidence="1">
    <location>
        <begin position="124"/>
        <end position="147"/>
    </location>
</feature>
<reference evidence="2 3" key="1">
    <citation type="journal article" date="2024" name="Nat. Commun.">
        <title>Phylogenomics reveals the evolutionary origins of lichenization in chlorophyte algae.</title>
        <authorList>
            <person name="Puginier C."/>
            <person name="Libourel C."/>
            <person name="Otte J."/>
            <person name="Skaloud P."/>
            <person name="Haon M."/>
            <person name="Grisel S."/>
            <person name="Petersen M."/>
            <person name="Berrin J.G."/>
            <person name="Delaux P.M."/>
            <person name="Dal Grande F."/>
            <person name="Keller J."/>
        </authorList>
    </citation>
    <scope>NUCLEOTIDE SEQUENCE [LARGE SCALE GENOMIC DNA]</scope>
    <source>
        <strain evidence="2 3">SAG 2523</strain>
    </source>
</reference>
<protein>
    <submittedName>
        <fullName evidence="2">Uncharacterized protein</fullName>
    </submittedName>
</protein>
<gene>
    <name evidence="2" type="ORF">WJX84_005869</name>
</gene>
<proteinExistence type="predicted"/>
<evidence type="ECO:0000313" key="2">
    <source>
        <dbReference type="EMBL" id="KAK9864924.1"/>
    </source>
</evidence>
<keyword evidence="3" id="KW-1185">Reference proteome</keyword>
<dbReference type="EMBL" id="JALJOV010000302">
    <property type="protein sequence ID" value="KAK9864924.1"/>
    <property type="molecule type" value="Genomic_DNA"/>
</dbReference>
<dbReference type="Proteomes" id="UP001485043">
    <property type="component" value="Unassembled WGS sequence"/>
</dbReference>
<organism evidence="2 3">
    <name type="scientific">Apatococcus fuscideae</name>
    <dbReference type="NCBI Taxonomy" id="2026836"/>
    <lineage>
        <taxon>Eukaryota</taxon>
        <taxon>Viridiplantae</taxon>
        <taxon>Chlorophyta</taxon>
        <taxon>core chlorophytes</taxon>
        <taxon>Trebouxiophyceae</taxon>
        <taxon>Chlorellales</taxon>
        <taxon>Chlorellaceae</taxon>
        <taxon>Apatococcus</taxon>
    </lineage>
</organism>
<name>A0AAW1T7Y9_9CHLO</name>
<evidence type="ECO:0000313" key="3">
    <source>
        <dbReference type="Proteomes" id="UP001485043"/>
    </source>
</evidence>
<sequence>MLSQSAVTTFLRQDLNKARLLHKTRKGPDPLRCCLGRSGWSAARRSFDGIGVSDAPNRNCSATIPDYPDNDIYSGHGAAENMHGRRDGRDNRPDFLWRAISGFIGFIWNVISGFFAFIRNFLVTVAGTLLVALSMASIVLSACWLVASIASGPAASAWYIDVCGDTHHTIPTQDIVQSS</sequence>
<feature type="transmembrane region" description="Helical" evidence="1">
    <location>
        <begin position="95"/>
        <end position="118"/>
    </location>
</feature>
<keyword evidence="1" id="KW-0812">Transmembrane</keyword>
<accession>A0AAW1T7Y9</accession>